<name>A0A2G0CEE9_9BACT</name>
<organism evidence="1 2">
    <name type="scientific">Neolewinella marina</name>
    <dbReference type="NCBI Taxonomy" id="438751"/>
    <lineage>
        <taxon>Bacteria</taxon>
        <taxon>Pseudomonadati</taxon>
        <taxon>Bacteroidota</taxon>
        <taxon>Saprospiria</taxon>
        <taxon>Saprospirales</taxon>
        <taxon>Lewinellaceae</taxon>
        <taxon>Neolewinella</taxon>
    </lineage>
</organism>
<dbReference type="EMBL" id="PDLO01000004">
    <property type="protein sequence ID" value="PHK98354.1"/>
    <property type="molecule type" value="Genomic_DNA"/>
</dbReference>
<protein>
    <submittedName>
        <fullName evidence="1">Uncharacterized protein</fullName>
    </submittedName>
</protein>
<comment type="caution">
    <text evidence="1">The sequence shown here is derived from an EMBL/GenBank/DDBJ whole genome shotgun (WGS) entry which is preliminary data.</text>
</comment>
<accession>A0A2G0CEE9</accession>
<evidence type="ECO:0000313" key="1">
    <source>
        <dbReference type="EMBL" id="PHK98354.1"/>
    </source>
</evidence>
<gene>
    <name evidence="1" type="ORF">CGL56_11690</name>
</gene>
<dbReference type="OrthoDB" id="1492318at2"/>
<sequence>MTSSSLPSPSGGGRRAAARRQLAAVYDLMYIEGKPGYEQVSFDERLFKALSELLELLPEEGVTELLFRLSEGVPALKVAELYNVLIWSADSRGAIDAEEIQEWFYSRQRRRIEIACQVDLFPSNSMDESERVIKLLLERFPDLQHLLRPLAKEIKAQVKEEKAWSDYRRDTFEMPKEMTPDIMKIIKDIKLR</sequence>
<dbReference type="RefSeq" id="WP_099106740.1">
    <property type="nucleotide sequence ID" value="NZ_JAATJF010000004.1"/>
</dbReference>
<keyword evidence="2" id="KW-1185">Reference proteome</keyword>
<reference evidence="1 2" key="1">
    <citation type="submission" date="2017-10" db="EMBL/GenBank/DDBJ databases">
        <title>The draft genome sequence of Lewinella marina KCTC 32374.</title>
        <authorList>
            <person name="Wang K."/>
        </authorList>
    </citation>
    <scope>NUCLEOTIDE SEQUENCE [LARGE SCALE GENOMIC DNA]</scope>
    <source>
        <strain evidence="1 2">MKG-38</strain>
    </source>
</reference>
<evidence type="ECO:0000313" key="2">
    <source>
        <dbReference type="Proteomes" id="UP000226437"/>
    </source>
</evidence>
<dbReference type="AlphaFoldDB" id="A0A2G0CEE9"/>
<proteinExistence type="predicted"/>
<dbReference type="Proteomes" id="UP000226437">
    <property type="component" value="Unassembled WGS sequence"/>
</dbReference>